<gene>
    <name evidence="1" type="ORF">KHA94_21485</name>
</gene>
<name>A0ABS5NY10_9BACI</name>
<dbReference type="EMBL" id="JAGYPM010000005">
    <property type="protein sequence ID" value="MBS4192718.1"/>
    <property type="molecule type" value="Genomic_DNA"/>
</dbReference>
<keyword evidence="2" id="KW-1185">Reference proteome</keyword>
<comment type="caution">
    <text evidence="1">The sequence shown here is derived from an EMBL/GenBank/DDBJ whole genome shotgun (WGS) entry which is preliminary data.</text>
</comment>
<dbReference type="Proteomes" id="UP000681027">
    <property type="component" value="Unassembled WGS sequence"/>
</dbReference>
<organism evidence="1 2">
    <name type="scientific">Cytobacillus citreus</name>
    <dbReference type="NCBI Taxonomy" id="2833586"/>
    <lineage>
        <taxon>Bacteria</taxon>
        <taxon>Bacillati</taxon>
        <taxon>Bacillota</taxon>
        <taxon>Bacilli</taxon>
        <taxon>Bacillales</taxon>
        <taxon>Bacillaceae</taxon>
        <taxon>Cytobacillus</taxon>
    </lineage>
</organism>
<sequence>MSRIYTDYINNIALTLPDRFIDVKTGDSLLVSSKIQEQIEYHANNNTLIHLLLSALNSYFHPKGVNGGTEEILFQLAEIKKMMQHGYPPINNFQGLAPLNNKQGSSNILDMKDLEDVLEVFGG</sequence>
<proteinExistence type="predicted"/>
<dbReference type="RefSeq" id="WP_213104167.1">
    <property type="nucleotide sequence ID" value="NZ_JAGYPM010000005.1"/>
</dbReference>
<reference evidence="1 2" key="1">
    <citation type="submission" date="2021-05" db="EMBL/GenBank/DDBJ databases">
        <title>Novel Bacillus species.</title>
        <authorList>
            <person name="Liu G."/>
        </authorList>
    </citation>
    <scope>NUCLEOTIDE SEQUENCE [LARGE SCALE GENOMIC DNA]</scope>
    <source>
        <strain evidence="1 2">FJAT-49705</strain>
    </source>
</reference>
<evidence type="ECO:0000313" key="1">
    <source>
        <dbReference type="EMBL" id="MBS4192718.1"/>
    </source>
</evidence>
<evidence type="ECO:0000313" key="2">
    <source>
        <dbReference type="Proteomes" id="UP000681027"/>
    </source>
</evidence>
<protein>
    <submittedName>
        <fullName evidence="1">Uncharacterized protein</fullName>
    </submittedName>
</protein>
<accession>A0ABS5NY10</accession>